<feature type="non-terminal residue" evidence="1">
    <location>
        <position position="279"/>
    </location>
</feature>
<dbReference type="AlphaFoldDB" id="X0TJ24"/>
<protein>
    <submittedName>
        <fullName evidence="1">Uncharacterized protein</fullName>
    </submittedName>
</protein>
<evidence type="ECO:0000313" key="1">
    <source>
        <dbReference type="EMBL" id="GAF93249.1"/>
    </source>
</evidence>
<gene>
    <name evidence="1" type="ORF">S01H1_27889</name>
</gene>
<accession>X0TJ24</accession>
<comment type="caution">
    <text evidence="1">The sequence shown here is derived from an EMBL/GenBank/DDBJ whole genome shotgun (WGS) entry which is preliminary data.</text>
</comment>
<dbReference type="EMBL" id="BARS01017012">
    <property type="protein sequence ID" value="GAF93249.1"/>
    <property type="molecule type" value="Genomic_DNA"/>
</dbReference>
<name>X0TJ24_9ZZZZ</name>
<proteinExistence type="predicted"/>
<feature type="non-terminal residue" evidence="1">
    <location>
        <position position="1"/>
    </location>
</feature>
<organism evidence="1">
    <name type="scientific">marine sediment metagenome</name>
    <dbReference type="NCBI Taxonomy" id="412755"/>
    <lineage>
        <taxon>unclassified sequences</taxon>
        <taxon>metagenomes</taxon>
        <taxon>ecological metagenomes</taxon>
    </lineage>
</organism>
<sequence length="279" mass="31193">VRPNSANQFAFPNYIATAPRMYKGVPESLVRRMVPFADLIQMTHLKIQQVVSRVVPDGVFIDADGLNEVDLGEGGAYNPEDALRLYFQTGSVVGRSYTQDGEFNNARVPITQLTANSGNGKMQMLISNYNHYLNMIRAVTGLNEARDGSTPDPNSLVGIQKLAALNSNTATRHILEGSLYLTRTLAECLAIRTADVLEYADFKDEFAMQIGKYNMGLLEDIKNLYLYDFGIFIEVAPDEEQKQMLEQNIQMALSQKDISLEDAIDIRELKNIKMANQLL</sequence>
<reference evidence="1" key="1">
    <citation type="journal article" date="2014" name="Front. Microbiol.">
        <title>High frequency of phylogenetically diverse reductive dehalogenase-homologous genes in deep subseafloor sedimentary metagenomes.</title>
        <authorList>
            <person name="Kawai M."/>
            <person name="Futagami T."/>
            <person name="Toyoda A."/>
            <person name="Takaki Y."/>
            <person name="Nishi S."/>
            <person name="Hori S."/>
            <person name="Arai W."/>
            <person name="Tsubouchi T."/>
            <person name="Morono Y."/>
            <person name="Uchiyama I."/>
            <person name="Ito T."/>
            <person name="Fujiyama A."/>
            <person name="Inagaki F."/>
            <person name="Takami H."/>
        </authorList>
    </citation>
    <scope>NUCLEOTIDE SEQUENCE</scope>
    <source>
        <strain evidence="1">Expedition CK06-06</strain>
    </source>
</reference>